<dbReference type="InterPro" id="IPR030688">
    <property type="entry name" value="MeTrfase_MtrA/MtxA"/>
</dbReference>
<dbReference type="GO" id="GO:0016740">
    <property type="term" value="F:transferase activity"/>
    <property type="evidence" value="ECO:0007669"/>
    <property type="project" value="UniProtKB-KW"/>
</dbReference>
<dbReference type="Pfam" id="PF04208">
    <property type="entry name" value="MtrA"/>
    <property type="match status" value="1"/>
</dbReference>
<dbReference type="InterPro" id="IPR025595">
    <property type="entry name" value="PterinBD-DUF4346"/>
</dbReference>
<comment type="caution">
    <text evidence="3">The sequence shown here is derived from an EMBL/GenBank/DDBJ whole genome shotgun (WGS) entry which is preliminary data.</text>
</comment>
<feature type="domain" description="DUF4346" evidence="2">
    <location>
        <begin position="290"/>
        <end position="369"/>
    </location>
</feature>
<gene>
    <name evidence="3" type="ORF">HRbin17_02191</name>
</gene>
<organism evidence="3 4">
    <name type="scientific">Candidatus Fervidibacter japonicus</name>
    <dbReference type="NCBI Taxonomy" id="2035412"/>
    <lineage>
        <taxon>Bacteria</taxon>
        <taxon>Candidatus Fervidibacterota</taxon>
        <taxon>Candidatus Fervidibacter</taxon>
    </lineage>
</organism>
<accession>A0A2H5XER2</accession>
<evidence type="ECO:0000313" key="4">
    <source>
        <dbReference type="Proteomes" id="UP000236173"/>
    </source>
</evidence>
<proteinExistence type="predicted"/>
<evidence type="ECO:0000313" key="3">
    <source>
        <dbReference type="EMBL" id="GBC99662.1"/>
    </source>
</evidence>
<dbReference type="AlphaFoldDB" id="A0A2H5XER2"/>
<dbReference type="Proteomes" id="UP000236173">
    <property type="component" value="Unassembled WGS sequence"/>
</dbReference>
<keyword evidence="1" id="KW-0808">Transferase</keyword>
<sequence>MSQDEILRQLRADLRQAFDTPKCRKCGCLRDTLLALRDETANITGEEADALRADIDQFLAGMEPIKYACLGCDPCYPAVAENRFYTAAEGVLPLTIVQRPSCSFDVRTDGDWPIVAGEYFVLDREGSVAVSTLASTDLPEKLAQLRPRGLAIVGKTETENIGIDKVIKNIVTNPCIHTLIVAGQEPKGHMSGQALLALAENGVDERQRIIGAKGKRPFLRNVTLQEIEHFRQQVTVVDLIGCEDAERIAAEVEARAQARPCGCQGVLRQDAIMQPVPRIRAQPTQRPLKLDKAGYFVIIPQPDKGIIVVEHYDYKDRLQHIIEGEDAKTLCDTIVELGLVTQLDHAAYLGRELMRAELALRFGLPFVQDGA</sequence>
<reference evidence="4" key="1">
    <citation type="submission" date="2017-09" db="EMBL/GenBank/DDBJ databases">
        <title>Metaegenomics of thermophilic ammonia-oxidizing enrichment culture.</title>
        <authorList>
            <person name="Kato S."/>
            <person name="Suzuki K."/>
        </authorList>
    </citation>
    <scope>NUCLEOTIDE SEQUENCE [LARGE SCALE GENOMIC DNA]</scope>
</reference>
<evidence type="ECO:0000259" key="2">
    <source>
        <dbReference type="Pfam" id="PF14251"/>
    </source>
</evidence>
<dbReference type="EMBL" id="BEHT01000034">
    <property type="protein sequence ID" value="GBC99662.1"/>
    <property type="molecule type" value="Genomic_DNA"/>
</dbReference>
<dbReference type="Pfam" id="PF14251">
    <property type="entry name" value="PterinBD-DUF4346"/>
    <property type="match status" value="1"/>
</dbReference>
<name>A0A2H5XER2_9BACT</name>
<protein>
    <recommendedName>
        <fullName evidence="2">DUF4346 domain-containing protein</fullName>
    </recommendedName>
</protein>
<evidence type="ECO:0000256" key="1">
    <source>
        <dbReference type="ARBA" id="ARBA00022679"/>
    </source>
</evidence>